<dbReference type="GO" id="GO:0008168">
    <property type="term" value="F:methyltransferase activity"/>
    <property type="evidence" value="ECO:0007669"/>
    <property type="project" value="UniProtKB-KW"/>
</dbReference>
<dbReference type="PANTHER" id="PTHR43619:SF2">
    <property type="entry name" value="S-ADENOSYL-L-METHIONINE-DEPENDENT METHYLTRANSFERASES SUPERFAMILY PROTEIN"/>
    <property type="match status" value="1"/>
</dbReference>
<evidence type="ECO:0000256" key="1">
    <source>
        <dbReference type="ARBA" id="ARBA00022603"/>
    </source>
</evidence>
<protein>
    <submittedName>
        <fullName evidence="3">Class I SAM-dependent methyltransferase</fullName>
    </submittedName>
</protein>
<comment type="caution">
    <text evidence="3">The sequence shown here is derived from an EMBL/GenBank/DDBJ whole genome shotgun (WGS) entry which is preliminary data.</text>
</comment>
<evidence type="ECO:0000313" key="3">
    <source>
        <dbReference type="EMBL" id="MFC5906476.1"/>
    </source>
</evidence>
<reference evidence="4" key="1">
    <citation type="journal article" date="2019" name="Int. J. Syst. Evol. Microbiol.">
        <title>The Global Catalogue of Microorganisms (GCM) 10K type strain sequencing project: providing services to taxonomists for standard genome sequencing and annotation.</title>
        <authorList>
            <consortium name="The Broad Institute Genomics Platform"/>
            <consortium name="The Broad Institute Genome Sequencing Center for Infectious Disease"/>
            <person name="Wu L."/>
            <person name="Ma J."/>
        </authorList>
    </citation>
    <scope>NUCLEOTIDE SEQUENCE [LARGE SCALE GENOMIC DNA]</scope>
    <source>
        <strain evidence="4">JCM 4816</strain>
    </source>
</reference>
<evidence type="ECO:0000313" key="4">
    <source>
        <dbReference type="Proteomes" id="UP001596174"/>
    </source>
</evidence>
<accession>A0ABW1FXW8</accession>
<dbReference type="PANTHER" id="PTHR43619">
    <property type="entry name" value="S-ADENOSYL-L-METHIONINE-DEPENDENT METHYLTRANSFERASE YKTD-RELATED"/>
    <property type="match status" value="1"/>
</dbReference>
<keyword evidence="2" id="KW-0808">Transferase</keyword>
<keyword evidence="4" id="KW-1185">Reference proteome</keyword>
<dbReference type="RefSeq" id="WP_380579925.1">
    <property type="nucleotide sequence ID" value="NZ_JBHSQJ010000013.1"/>
</dbReference>
<dbReference type="SUPFAM" id="SSF53335">
    <property type="entry name" value="S-adenosyl-L-methionine-dependent methyltransferases"/>
    <property type="match status" value="1"/>
</dbReference>
<keyword evidence="1 3" id="KW-0489">Methyltransferase</keyword>
<dbReference type="Proteomes" id="UP001596174">
    <property type="component" value="Unassembled WGS sequence"/>
</dbReference>
<dbReference type="Pfam" id="PF04072">
    <property type="entry name" value="LCM"/>
    <property type="match status" value="1"/>
</dbReference>
<gene>
    <name evidence="3" type="ORF">ACFP3V_04485</name>
</gene>
<proteinExistence type="predicted"/>
<sequence length="287" mass="32205">MAVELTGVPETMLWTLWFRAAEARRPDTVLADPEAVRAVERTDFPFRERFGPPHELMAQQMALRAAAFDAVTREFLDAYPEGTVVALGEGLETSYWRVDNGRLHWLTVDLPESLALRTRVLPAAPRQRTLACDARDPRWLDGLDPDAGVLVTAEGLFMYLRPAEVRDLIRACAERLPGGGLVFDAVPRWFAARSRRQQLRMPTGWTAPPMPWGMDADQRPALRRVHPAVAEVREVPLPPGRGLFWGRLAPWAAGTPQLGRLWPTVTLLRFGSRRRTTGRAGEEADET</sequence>
<name>A0ABW1FXW8_9ACTN</name>
<dbReference type="InterPro" id="IPR007213">
    <property type="entry name" value="Ppm1/Ppm2/Tcmp"/>
</dbReference>
<dbReference type="Gene3D" id="3.40.50.150">
    <property type="entry name" value="Vaccinia Virus protein VP39"/>
    <property type="match status" value="1"/>
</dbReference>
<evidence type="ECO:0000256" key="2">
    <source>
        <dbReference type="ARBA" id="ARBA00022679"/>
    </source>
</evidence>
<dbReference type="EMBL" id="JBHSQJ010000013">
    <property type="protein sequence ID" value="MFC5906476.1"/>
    <property type="molecule type" value="Genomic_DNA"/>
</dbReference>
<dbReference type="GO" id="GO:0032259">
    <property type="term" value="P:methylation"/>
    <property type="evidence" value="ECO:0007669"/>
    <property type="project" value="UniProtKB-KW"/>
</dbReference>
<dbReference type="InterPro" id="IPR029063">
    <property type="entry name" value="SAM-dependent_MTases_sf"/>
</dbReference>
<organism evidence="3 4">
    <name type="scientific">Streptacidiphilus monticola</name>
    <dbReference type="NCBI Taxonomy" id="2161674"/>
    <lineage>
        <taxon>Bacteria</taxon>
        <taxon>Bacillati</taxon>
        <taxon>Actinomycetota</taxon>
        <taxon>Actinomycetes</taxon>
        <taxon>Kitasatosporales</taxon>
        <taxon>Streptomycetaceae</taxon>
        <taxon>Streptacidiphilus</taxon>
    </lineage>
</organism>